<gene>
    <name evidence="2" type="ORF">SAMN05216197_103131</name>
</gene>
<proteinExistence type="predicted"/>
<name>A0A1I0A4X6_9PSED</name>
<evidence type="ECO:0000313" key="2">
    <source>
        <dbReference type="EMBL" id="SES89221.1"/>
    </source>
</evidence>
<dbReference type="Proteomes" id="UP000182332">
    <property type="component" value="Unassembled WGS sequence"/>
</dbReference>
<evidence type="ECO:0000256" key="1">
    <source>
        <dbReference type="SAM" id="MobiDB-lite"/>
    </source>
</evidence>
<dbReference type="EMBL" id="FOHW01000003">
    <property type="protein sequence ID" value="SES89221.1"/>
    <property type="molecule type" value="Genomic_DNA"/>
</dbReference>
<protein>
    <submittedName>
        <fullName evidence="2">Uncharacterized protein</fullName>
    </submittedName>
</protein>
<evidence type="ECO:0000313" key="3">
    <source>
        <dbReference type="Proteomes" id="UP000182332"/>
    </source>
</evidence>
<reference evidence="2 3" key="1">
    <citation type="submission" date="2016-10" db="EMBL/GenBank/DDBJ databases">
        <authorList>
            <person name="de Groot N.N."/>
        </authorList>
    </citation>
    <scope>NUCLEOTIDE SEQUENCE [LARGE SCALE GENOMIC DNA]</scope>
    <source>
        <strain evidence="2 3">DSM 11363</strain>
    </source>
</reference>
<organism evidence="2 3">
    <name type="scientific">Pseudomonas graminis</name>
    <dbReference type="NCBI Taxonomy" id="158627"/>
    <lineage>
        <taxon>Bacteria</taxon>
        <taxon>Pseudomonadati</taxon>
        <taxon>Pseudomonadota</taxon>
        <taxon>Gammaproteobacteria</taxon>
        <taxon>Pseudomonadales</taxon>
        <taxon>Pseudomonadaceae</taxon>
        <taxon>Pseudomonas</taxon>
    </lineage>
</organism>
<accession>A0A1I0A4X6</accession>
<sequence>MIVPALCVGMHPVTLRVASRKTRNVRRFIDAERRGLHYHAERGNDQTPSRLKPVPLSGFSQSQSVCATPLWDRL</sequence>
<feature type="region of interest" description="Disordered" evidence="1">
    <location>
        <begin position="38"/>
        <end position="62"/>
    </location>
</feature>
<dbReference type="AlphaFoldDB" id="A0A1I0A4X6"/>